<keyword evidence="3" id="KW-1185">Reference proteome</keyword>
<sequence length="121" mass="13722">MSERSGYRHLYRVTSSLAHHGRLSKQIWVDETRGLVYFLGLKDIPLETHLYVVSYQTQGPVYRLTELEYTHNVTLDKACSMFVTVFSAVNLAPQSALYRIEISPQSVQTQPLAVLMSSTGQ</sequence>
<accession>A0A9D4MEE5</accession>
<dbReference type="Pfam" id="PF00930">
    <property type="entry name" value="DPPIV_N"/>
    <property type="match status" value="1"/>
</dbReference>
<dbReference type="AlphaFoldDB" id="A0A9D4MEE5"/>
<gene>
    <name evidence="2" type="ORF">DPMN_038531</name>
</gene>
<dbReference type="PANTHER" id="PTHR11731:SF193">
    <property type="entry name" value="DIPEPTIDYL PEPTIDASE 9"/>
    <property type="match status" value="1"/>
</dbReference>
<dbReference type="GO" id="GO:0006508">
    <property type="term" value="P:proteolysis"/>
    <property type="evidence" value="ECO:0007669"/>
    <property type="project" value="InterPro"/>
</dbReference>
<feature type="domain" description="Dipeptidylpeptidase IV N-terminal" evidence="1">
    <location>
        <begin position="2"/>
        <end position="91"/>
    </location>
</feature>
<evidence type="ECO:0000259" key="1">
    <source>
        <dbReference type="Pfam" id="PF00930"/>
    </source>
</evidence>
<reference evidence="2" key="2">
    <citation type="submission" date="2020-11" db="EMBL/GenBank/DDBJ databases">
        <authorList>
            <person name="McCartney M.A."/>
            <person name="Auch B."/>
            <person name="Kono T."/>
            <person name="Mallez S."/>
            <person name="Becker A."/>
            <person name="Gohl D.M."/>
            <person name="Silverstein K.A.T."/>
            <person name="Koren S."/>
            <person name="Bechman K.B."/>
            <person name="Herman A."/>
            <person name="Abrahante J.E."/>
            <person name="Garbe J."/>
        </authorList>
    </citation>
    <scope>NUCLEOTIDE SEQUENCE</scope>
    <source>
        <strain evidence="2">Duluth1</strain>
        <tissue evidence="2">Whole animal</tissue>
    </source>
</reference>
<name>A0A9D4MEE5_DREPO</name>
<evidence type="ECO:0000313" key="2">
    <source>
        <dbReference type="EMBL" id="KAH3875268.1"/>
    </source>
</evidence>
<dbReference type="Proteomes" id="UP000828390">
    <property type="component" value="Unassembled WGS sequence"/>
</dbReference>
<evidence type="ECO:0000313" key="3">
    <source>
        <dbReference type="Proteomes" id="UP000828390"/>
    </source>
</evidence>
<dbReference type="PANTHER" id="PTHR11731">
    <property type="entry name" value="PROTEASE FAMILY S9B,C DIPEPTIDYL-PEPTIDASE IV-RELATED"/>
    <property type="match status" value="1"/>
</dbReference>
<proteinExistence type="predicted"/>
<dbReference type="EMBL" id="JAIWYP010000002">
    <property type="protein sequence ID" value="KAH3875268.1"/>
    <property type="molecule type" value="Genomic_DNA"/>
</dbReference>
<dbReference type="InterPro" id="IPR050278">
    <property type="entry name" value="Serine_Prot_S9B/DPPIV"/>
</dbReference>
<dbReference type="SUPFAM" id="SSF82171">
    <property type="entry name" value="DPP6 N-terminal domain-like"/>
    <property type="match status" value="1"/>
</dbReference>
<dbReference type="Gene3D" id="2.140.10.30">
    <property type="entry name" value="Dipeptidylpeptidase IV, N-terminal domain"/>
    <property type="match status" value="1"/>
</dbReference>
<dbReference type="InterPro" id="IPR002469">
    <property type="entry name" value="Peptidase_S9B_N"/>
</dbReference>
<reference evidence="2" key="1">
    <citation type="journal article" date="2019" name="bioRxiv">
        <title>The Genome of the Zebra Mussel, Dreissena polymorpha: A Resource for Invasive Species Research.</title>
        <authorList>
            <person name="McCartney M.A."/>
            <person name="Auch B."/>
            <person name="Kono T."/>
            <person name="Mallez S."/>
            <person name="Zhang Y."/>
            <person name="Obille A."/>
            <person name="Becker A."/>
            <person name="Abrahante J.E."/>
            <person name="Garbe J."/>
            <person name="Badalamenti J.P."/>
            <person name="Herman A."/>
            <person name="Mangelson H."/>
            <person name="Liachko I."/>
            <person name="Sullivan S."/>
            <person name="Sone E.D."/>
            <person name="Koren S."/>
            <person name="Silverstein K.A.T."/>
            <person name="Beckman K.B."/>
            <person name="Gohl D.M."/>
        </authorList>
    </citation>
    <scope>NUCLEOTIDE SEQUENCE</scope>
    <source>
        <strain evidence="2">Duluth1</strain>
        <tissue evidence="2">Whole animal</tissue>
    </source>
</reference>
<organism evidence="2 3">
    <name type="scientific">Dreissena polymorpha</name>
    <name type="common">Zebra mussel</name>
    <name type="synonym">Mytilus polymorpha</name>
    <dbReference type="NCBI Taxonomy" id="45954"/>
    <lineage>
        <taxon>Eukaryota</taxon>
        <taxon>Metazoa</taxon>
        <taxon>Spiralia</taxon>
        <taxon>Lophotrochozoa</taxon>
        <taxon>Mollusca</taxon>
        <taxon>Bivalvia</taxon>
        <taxon>Autobranchia</taxon>
        <taxon>Heteroconchia</taxon>
        <taxon>Euheterodonta</taxon>
        <taxon>Imparidentia</taxon>
        <taxon>Neoheterodontei</taxon>
        <taxon>Myida</taxon>
        <taxon>Dreissenoidea</taxon>
        <taxon>Dreissenidae</taxon>
        <taxon>Dreissena</taxon>
    </lineage>
</organism>
<comment type="caution">
    <text evidence="2">The sequence shown here is derived from an EMBL/GenBank/DDBJ whole genome shotgun (WGS) entry which is preliminary data.</text>
</comment>
<protein>
    <recommendedName>
        <fullName evidence="1">Dipeptidylpeptidase IV N-terminal domain-containing protein</fullName>
    </recommendedName>
</protein>
<dbReference type="GO" id="GO:0008239">
    <property type="term" value="F:dipeptidyl-peptidase activity"/>
    <property type="evidence" value="ECO:0007669"/>
    <property type="project" value="TreeGrafter"/>
</dbReference>